<dbReference type="Pfam" id="PF22588">
    <property type="entry name" value="dCache_1_like"/>
    <property type="match status" value="1"/>
</dbReference>
<evidence type="ECO:0000259" key="6">
    <source>
        <dbReference type="PROSITE" id="PS50109"/>
    </source>
</evidence>
<keyword evidence="3" id="KW-0597">Phosphoprotein</keyword>
<dbReference type="Gene3D" id="3.40.50.2300">
    <property type="match status" value="1"/>
</dbReference>
<keyword evidence="5" id="KW-0472">Membrane</keyword>
<dbReference type="CDD" id="cd00082">
    <property type="entry name" value="HisKA"/>
    <property type="match status" value="1"/>
</dbReference>
<dbReference type="PANTHER" id="PTHR43065:SF49">
    <property type="entry name" value="HISTIDINE KINASE"/>
    <property type="match status" value="1"/>
</dbReference>
<dbReference type="CDD" id="cd12915">
    <property type="entry name" value="PDC2_DGC_like"/>
    <property type="match status" value="1"/>
</dbReference>
<dbReference type="GO" id="GO:0000155">
    <property type="term" value="F:phosphorelay sensor kinase activity"/>
    <property type="evidence" value="ECO:0007669"/>
    <property type="project" value="InterPro"/>
</dbReference>
<dbReference type="CDD" id="cd12914">
    <property type="entry name" value="PDC1_DGC_like"/>
    <property type="match status" value="1"/>
</dbReference>
<evidence type="ECO:0000256" key="4">
    <source>
        <dbReference type="PROSITE-ProRule" id="PRU00169"/>
    </source>
</evidence>
<dbReference type="SMART" id="SM00448">
    <property type="entry name" value="REC"/>
    <property type="match status" value="1"/>
</dbReference>
<dbReference type="PROSITE" id="PS50109">
    <property type="entry name" value="HIS_KIN"/>
    <property type="match status" value="1"/>
</dbReference>
<gene>
    <name evidence="8" type="ORF">AWB66_06004</name>
</gene>
<dbReference type="InterPro" id="IPR054327">
    <property type="entry name" value="His-kinase-like_sensor"/>
</dbReference>
<feature type="domain" description="Histidine kinase" evidence="6">
    <location>
        <begin position="368"/>
        <end position="585"/>
    </location>
</feature>
<dbReference type="EMBL" id="FCNZ02000049">
    <property type="protein sequence ID" value="SAL79227.1"/>
    <property type="molecule type" value="Genomic_DNA"/>
</dbReference>
<dbReference type="PRINTS" id="PR00344">
    <property type="entry name" value="BCTRLSENSOR"/>
</dbReference>
<feature type="transmembrane region" description="Helical" evidence="5">
    <location>
        <begin position="307"/>
        <end position="326"/>
    </location>
</feature>
<keyword evidence="5" id="KW-0812">Transmembrane</keyword>
<evidence type="ECO:0000313" key="9">
    <source>
        <dbReference type="Proteomes" id="UP000054717"/>
    </source>
</evidence>
<keyword evidence="9" id="KW-1185">Reference proteome</keyword>
<sequence>MPNEESPTRKTPALSRSFSTTRHVLRLVLVIAVVVPLLSLLGYGYLDYTHRTSNVSEAIDRLARVEQEHAAEVLHLNREMALRVLDMLNDSDDTTLRAHEPSIHAKLSGIAGDFPQVATISVFGADGKLLANSSYFPAPMISIAGKHDFSTARANSRPVQLSLPLLGKIAEADAFATNIGRFGTGGTFLGMVSIALRREYFSKFYQELTGGDPALILGLVRQDGAILVRYPDITASGAPAVSPTLQPSIARALQDNPASGHATTTAAVDGAGRMYSFRRVGDVPLYAVSGYATGVIFEQWWRHYALVSTLTLLPCVAVWMLVVFSLHHLTAEQIAWEQWQKEIRARSNAEESARQSQRMSALGNLVSNVAHDFNNLLMVVSANIEIARRKGYNNLEHEVLTMKRAMINAESLTRRLLSVARKQPLKQHEVDFSSWLPAVTAIVQTSVGSQVRLELHIEPEVWKVYVDPTELELAIINIAVNARDATPTGGRFTIRCCNGNLPANGADVSGDEFVILSFTDDGEGMDQDTVRRAFEPLFTTKVRGAGTGLGLAQVLATFEQMGGTARIESVAGLGTTVRLYLPRYKGPADQKLHGETSAKRPETPVSGSTVLLVEDNAEVAAGIAAVLEVFGCHVHHEMSADAALHVLDSGKKFDVILTEVHMPGRLNGIDLVERVRRSWPAQKVALMTGYADELERAERLDVPILAKPFDMEELSALISGRPT</sequence>
<dbReference type="SUPFAM" id="SSF47384">
    <property type="entry name" value="Homodimeric domain of signal transducing histidine kinase"/>
    <property type="match status" value="1"/>
</dbReference>
<dbReference type="InterPro" id="IPR003594">
    <property type="entry name" value="HATPase_dom"/>
</dbReference>
<reference evidence="8" key="1">
    <citation type="submission" date="2016-01" db="EMBL/GenBank/DDBJ databases">
        <authorList>
            <person name="Peeters Charlotte."/>
        </authorList>
    </citation>
    <scope>NUCLEOTIDE SEQUENCE</scope>
    <source>
        <strain evidence="8">LMG 22936</strain>
    </source>
</reference>
<evidence type="ECO:0000256" key="5">
    <source>
        <dbReference type="SAM" id="Phobius"/>
    </source>
</evidence>
<protein>
    <recommendedName>
        <fullName evidence="2">histidine kinase</fullName>
        <ecNumber evidence="2">2.7.13.3</ecNumber>
    </recommendedName>
</protein>
<dbReference type="Gene3D" id="3.30.450.20">
    <property type="entry name" value="PAS domain"/>
    <property type="match status" value="2"/>
</dbReference>
<dbReference type="STRING" id="326475.AWB66_06004"/>
<dbReference type="EC" id="2.7.13.3" evidence="2"/>
<dbReference type="RefSeq" id="WP_235021314.1">
    <property type="nucleotide sequence ID" value="NZ_FCNZ02000049.1"/>
</dbReference>
<comment type="catalytic activity">
    <reaction evidence="1">
        <text>ATP + protein L-histidine = ADP + protein N-phospho-L-histidine.</text>
        <dbReference type="EC" id="2.7.13.3"/>
    </reaction>
</comment>
<dbReference type="Gene3D" id="1.10.287.130">
    <property type="match status" value="1"/>
</dbReference>
<dbReference type="InterPro" id="IPR036890">
    <property type="entry name" value="HATPase_C_sf"/>
</dbReference>
<accession>A0A158KDR3</accession>
<evidence type="ECO:0000256" key="1">
    <source>
        <dbReference type="ARBA" id="ARBA00000085"/>
    </source>
</evidence>
<dbReference type="Pfam" id="PF00072">
    <property type="entry name" value="Response_reg"/>
    <property type="match status" value="1"/>
</dbReference>
<dbReference type="InterPro" id="IPR036097">
    <property type="entry name" value="HisK_dim/P_sf"/>
</dbReference>
<dbReference type="SUPFAM" id="SSF55874">
    <property type="entry name" value="ATPase domain of HSP90 chaperone/DNA topoisomerase II/histidine kinase"/>
    <property type="match status" value="1"/>
</dbReference>
<proteinExistence type="predicted"/>
<dbReference type="PROSITE" id="PS50110">
    <property type="entry name" value="RESPONSE_REGULATORY"/>
    <property type="match status" value="1"/>
</dbReference>
<comment type="caution">
    <text evidence="4">Lacks conserved residue(s) required for the propagation of feature annotation.</text>
</comment>
<dbReference type="InterPro" id="IPR011006">
    <property type="entry name" value="CheY-like_superfamily"/>
</dbReference>
<evidence type="ECO:0000256" key="2">
    <source>
        <dbReference type="ARBA" id="ARBA00012438"/>
    </source>
</evidence>
<dbReference type="SMART" id="SM00388">
    <property type="entry name" value="HisKA"/>
    <property type="match status" value="1"/>
</dbReference>
<dbReference type="AlphaFoldDB" id="A0A158KDR3"/>
<evidence type="ECO:0000256" key="3">
    <source>
        <dbReference type="ARBA" id="ARBA00022553"/>
    </source>
</evidence>
<evidence type="ECO:0000259" key="7">
    <source>
        <dbReference type="PROSITE" id="PS50110"/>
    </source>
</evidence>
<comment type="caution">
    <text evidence="8">The sequence shown here is derived from an EMBL/GenBank/DDBJ whole genome shotgun (WGS) entry which is preliminary data.</text>
</comment>
<evidence type="ECO:0000313" key="8">
    <source>
        <dbReference type="EMBL" id="SAL79227.1"/>
    </source>
</evidence>
<dbReference type="InterPro" id="IPR005467">
    <property type="entry name" value="His_kinase_dom"/>
</dbReference>
<dbReference type="InterPro" id="IPR004358">
    <property type="entry name" value="Sig_transdc_His_kin-like_C"/>
</dbReference>
<name>A0A158KDR3_9BURK</name>
<organism evidence="8 9">
    <name type="scientific">Caballeronia telluris</name>
    <dbReference type="NCBI Taxonomy" id="326475"/>
    <lineage>
        <taxon>Bacteria</taxon>
        <taxon>Pseudomonadati</taxon>
        <taxon>Pseudomonadota</taxon>
        <taxon>Betaproteobacteria</taxon>
        <taxon>Burkholderiales</taxon>
        <taxon>Burkholderiaceae</taxon>
        <taxon>Caballeronia</taxon>
    </lineage>
</organism>
<dbReference type="Proteomes" id="UP000054717">
    <property type="component" value="Unassembled WGS sequence"/>
</dbReference>
<dbReference type="SUPFAM" id="SSF52172">
    <property type="entry name" value="CheY-like"/>
    <property type="match status" value="1"/>
</dbReference>
<dbReference type="PANTHER" id="PTHR43065">
    <property type="entry name" value="SENSOR HISTIDINE KINASE"/>
    <property type="match status" value="1"/>
</dbReference>
<dbReference type="Gene3D" id="3.30.565.10">
    <property type="entry name" value="Histidine kinase-like ATPase, C-terminal domain"/>
    <property type="match status" value="1"/>
</dbReference>
<keyword evidence="8" id="KW-0808">Transferase</keyword>
<dbReference type="Pfam" id="PF02518">
    <property type="entry name" value="HATPase_c"/>
    <property type="match status" value="1"/>
</dbReference>
<feature type="transmembrane region" description="Helical" evidence="5">
    <location>
        <begin position="24"/>
        <end position="46"/>
    </location>
</feature>
<keyword evidence="8" id="KW-0418">Kinase</keyword>
<dbReference type="InterPro" id="IPR003661">
    <property type="entry name" value="HisK_dim/P_dom"/>
</dbReference>
<feature type="domain" description="Response regulatory" evidence="7">
    <location>
        <begin position="609"/>
        <end position="722"/>
    </location>
</feature>
<dbReference type="InterPro" id="IPR001789">
    <property type="entry name" value="Sig_transdc_resp-reg_receiver"/>
</dbReference>
<dbReference type="SMART" id="SM00387">
    <property type="entry name" value="HATPase_c"/>
    <property type="match status" value="1"/>
</dbReference>
<keyword evidence="5" id="KW-1133">Transmembrane helix</keyword>